<keyword evidence="1" id="KW-0812">Transmembrane</keyword>
<name>A0ABV8E0D1_9NOCA</name>
<keyword evidence="1" id="KW-0472">Membrane</keyword>
<accession>A0ABV8E0D1</accession>
<reference evidence="3" key="1">
    <citation type="journal article" date="2019" name="Int. J. Syst. Evol. Microbiol.">
        <title>The Global Catalogue of Microorganisms (GCM) 10K type strain sequencing project: providing services to taxonomists for standard genome sequencing and annotation.</title>
        <authorList>
            <consortium name="The Broad Institute Genomics Platform"/>
            <consortium name="The Broad Institute Genome Sequencing Center for Infectious Disease"/>
            <person name="Wu L."/>
            <person name="Ma J."/>
        </authorList>
    </citation>
    <scope>NUCLEOTIDE SEQUENCE [LARGE SCALE GENOMIC DNA]</scope>
    <source>
        <strain evidence="3">CGMCC 4.7330</strain>
    </source>
</reference>
<evidence type="ECO:0000313" key="2">
    <source>
        <dbReference type="EMBL" id="MFC3965237.1"/>
    </source>
</evidence>
<evidence type="ECO:0008006" key="4">
    <source>
        <dbReference type="Google" id="ProtNLM"/>
    </source>
</evidence>
<evidence type="ECO:0000313" key="3">
    <source>
        <dbReference type="Proteomes" id="UP001595696"/>
    </source>
</evidence>
<gene>
    <name evidence="2" type="ORF">ACFO0B_24890</name>
</gene>
<keyword evidence="3" id="KW-1185">Reference proteome</keyword>
<feature type="transmembrane region" description="Helical" evidence="1">
    <location>
        <begin position="136"/>
        <end position="158"/>
    </location>
</feature>
<protein>
    <recommendedName>
        <fullName evidence="4">DUF998 domain-containing protein</fullName>
    </recommendedName>
</protein>
<feature type="transmembrane region" description="Helical" evidence="1">
    <location>
        <begin position="58"/>
        <end position="80"/>
    </location>
</feature>
<feature type="transmembrane region" description="Helical" evidence="1">
    <location>
        <begin position="167"/>
        <end position="187"/>
    </location>
</feature>
<comment type="caution">
    <text evidence="2">The sequence shown here is derived from an EMBL/GenBank/DDBJ whole genome shotgun (WGS) entry which is preliminary data.</text>
</comment>
<feature type="transmembrane region" description="Helical" evidence="1">
    <location>
        <begin position="92"/>
        <end position="116"/>
    </location>
</feature>
<sequence length="240" mass="26377">MRARNLDVWIAYWGFAVFYAALSVGVVFFGRATPPPRPDVTAEQAAQWFEAQATGIRLGFGVLLVIAGGAAISNGIIGYFMKRMSSGRLLAYAYIAAMGVGAIPGFHLILVCWLAATFRPDRDPGLQYLLYDLGMLSYNGSLGCFTAAYAVLAIAIFYDRNGIFPKWFAYVSIWQIVTEVVATQMWVFRSGAFAWNGMITFYIAVVIFGIWIACLLPLMRTAARAETVDTPALYSAEPAR</sequence>
<keyword evidence="1" id="KW-1133">Transmembrane helix</keyword>
<evidence type="ECO:0000256" key="1">
    <source>
        <dbReference type="SAM" id="Phobius"/>
    </source>
</evidence>
<dbReference type="RefSeq" id="WP_378614987.1">
    <property type="nucleotide sequence ID" value="NZ_JBHSAX010000019.1"/>
</dbReference>
<feature type="transmembrane region" description="Helical" evidence="1">
    <location>
        <begin position="193"/>
        <end position="216"/>
    </location>
</feature>
<organism evidence="2 3">
    <name type="scientific">Nocardia jiangsuensis</name>
    <dbReference type="NCBI Taxonomy" id="1691563"/>
    <lineage>
        <taxon>Bacteria</taxon>
        <taxon>Bacillati</taxon>
        <taxon>Actinomycetota</taxon>
        <taxon>Actinomycetes</taxon>
        <taxon>Mycobacteriales</taxon>
        <taxon>Nocardiaceae</taxon>
        <taxon>Nocardia</taxon>
    </lineage>
</organism>
<dbReference type="EMBL" id="JBHSAX010000019">
    <property type="protein sequence ID" value="MFC3965237.1"/>
    <property type="molecule type" value="Genomic_DNA"/>
</dbReference>
<proteinExistence type="predicted"/>
<feature type="transmembrane region" description="Helical" evidence="1">
    <location>
        <begin position="12"/>
        <end position="30"/>
    </location>
</feature>
<dbReference type="Proteomes" id="UP001595696">
    <property type="component" value="Unassembled WGS sequence"/>
</dbReference>